<dbReference type="EMBL" id="BAAAGS010000019">
    <property type="protein sequence ID" value="GAA0530577.1"/>
    <property type="molecule type" value="Genomic_DNA"/>
</dbReference>
<reference evidence="2 3" key="1">
    <citation type="journal article" date="2019" name="Int. J. Syst. Evol. Microbiol.">
        <title>The Global Catalogue of Microorganisms (GCM) 10K type strain sequencing project: providing services to taxonomists for standard genome sequencing and annotation.</title>
        <authorList>
            <consortium name="The Broad Institute Genomics Platform"/>
            <consortium name="The Broad Institute Genome Sequencing Center for Infectious Disease"/>
            <person name="Wu L."/>
            <person name="Ma J."/>
        </authorList>
    </citation>
    <scope>NUCLEOTIDE SEQUENCE [LARGE SCALE GENOMIC DNA]</scope>
    <source>
        <strain evidence="2 3">JCM 10303</strain>
    </source>
</reference>
<dbReference type="RefSeq" id="WP_009946742.1">
    <property type="nucleotide sequence ID" value="NZ_BAAAGS010000019.1"/>
</dbReference>
<gene>
    <name evidence="2" type="ORF">GCM10009533_32240</name>
</gene>
<organism evidence="2 3">
    <name type="scientific">Saccharopolyspora erythraea</name>
    <name type="common">Streptomyces erythraeus</name>
    <dbReference type="NCBI Taxonomy" id="1836"/>
    <lineage>
        <taxon>Bacteria</taxon>
        <taxon>Bacillati</taxon>
        <taxon>Actinomycetota</taxon>
        <taxon>Actinomycetes</taxon>
        <taxon>Pseudonocardiales</taxon>
        <taxon>Pseudonocardiaceae</taxon>
        <taxon>Saccharopolyspora</taxon>
    </lineage>
</organism>
<dbReference type="Proteomes" id="UP001500729">
    <property type="component" value="Unassembled WGS sequence"/>
</dbReference>
<protein>
    <submittedName>
        <fullName evidence="2">Uncharacterized protein</fullName>
    </submittedName>
</protein>
<accession>A0ABN1D137</accession>
<comment type="caution">
    <text evidence="2">The sequence shown here is derived from an EMBL/GenBank/DDBJ whole genome shotgun (WGS) entry which is preliminary data.</text>
</comment>
<evidence type="ECO:0000313" key="2">
    <source>
        <dbReference type="EMBL" id="GAA0530577.1"/>
    </source>
</evidence>
<evidence type="ECO:0000256" key="1">
    <source>
        <dbReference type="SAM" id="MobiDB-lite"/>
    </source>
</evidence>
<feature type="region of interest" description="Disordered" evidence="1">
    <location>
        <begin position="1"/>
        <end position="62"/>
    </location>
</feature>
<evidence type="ECO:0000313" key="3">
    <source>
        <dbReference type="Proteomes" id="UP001500729"/>
    </source>
</evidence>
<feature type="compositionally biased region" description="Basic and acidic residues" evidence="1">
    <location>
        <begin position="17"/>
        <end position="46"/>
    </location>
</feature>
<sequence length="62" mass="6796">MAEPGRSAHPSEPVGDAGRDLDAERGDQRGPDTEQEAHVEIHDPEHPPAPPSIEDEFDEDEQ</sequence>
<feature type="compositionally biased region" description="Acidic residues" evidence="1">
    <location>
        <begin position="53"/>
        <end position="62"/>
    </location>
</feature>
<proteinExistence type="predicted"/>
<name>A0ABN1D137_SACER</name>
<keyword evidence="3" id="KW-1185">Reference proteome</keyword>